<accession>A0A818NR79</accession>
<protein>
    <recommendedName>
        <fullName evidence="2">RNase H type-1 domain-containing protein</fullName>
    </recommendedName>
</protein>
<keyword evidence="1" id="KW-0472">Membrane</keyword>
<evidence type="ECO:0000259" key="2">
    <source>
        <dbReference type="Pfam" id="PF00075"/>
    </source>
</evidence>
<evidence type="ECO:0000313" key="5">
    <source>
        <dbReference type="Proteomes" id="UP000663836"/>
    </source>
</evidence>
<proteinExistence type="predicted"/>
<dbReference type="SUPFAM" id="SSF53098">
    <property type="entry name" value="Ribonuclease H-like"/>
    <property type="match status" value="1"/>
</dbReference>
<keyword evidence="1" id="KW-1133">Transmembrane helix</keyword>
<dbReference type="InterPro" id="IPR044730">
    <property type="entry name" value="RNase_H-like_dom_plant"/>
</dbReference>
<keyword evidence="1" id="KW-0812">Transmembrane</keyword>
<dbReference type="InterPro" id="IPR036397">
    <property type="entry name" value="RNaseH_sf"/>
</dbReference>
<gene>
    <name evidence="4" type="ORF">JBS370_LOCUS4324</name>
    <name evidence="3" type="ORF">ZHD862_LOCUS2637</name>
</gene>
<dbReference type="Pfam" id="PF00075">
    <property type="entry name" value="RNase_H"/>
    <property type="match status" value="1"/>
</dbReference>
<dbReference type="EMBL" id="CAJOBD010000200">
    <property type="protein sequence ID" value="CAF3611691.1"/>
    <property type="molecule type" value="Genomic_DNA"/>
</dbReference>
<dbReference type="Gene3D" id="3.30.420.10">
    <property type="entry name" value="Ribonuclease H-like superfamily/Ribonuclease H"/>
    <property type="match status" value="1"/>
</dbReference>
<reference evidence="4" key="1">
    <citation type="submission" date="2021-02" db="EMBL/GenBank/DDBJ databases">
        <authorList>
            <person name="Nowell W R."/>
        </authorList>
    </citation>
    <scope>NUCLEOTIDE SEQUENCE</scope>
</reference>
<dbReference type="GO" id="GO:0003676">
    <property type="term" value="F:nucleic acid binding"/>
    <property type="evidence" value="ECO:0007669"/>
    <property type="project" value="InterPro"/>
</dbReference>
<feature type="transmembrane region" description="Helical" evidence="1">
    <location>
        <begin position="20"/>
        <end position="44"/>
    </location>
</feature>
<organism evidence="4 5">
    <name type="scientific">Rotaria sordida</name>
    <dbReference type="NCBI Taxonomy" id="392033"/>
    <lineage>
        <taxon>Eukaryota</taxon>
        <taxon>Metazoa</taxon>
        <taxon>Spiralia</taxon>
        <taxon>Gnathifera</taxon>
        <taxon>Rotifera</taxon>
        <taxon>Eurotatoria</taxon>
        <taxon>Bdelloidea</taxon>
        <taxon>Philodinida</taxon>
        <taxon>Philodinidae</taxon>
        <taxon>Rotaria</taxon>
    </lineage>
</organism>
<dbReference type="EMBL" id="CAJNOT010000052">
    <property type="protein sequence ID" value="CAF0805443.1"/>
    <property type="molecule type" value="Genomic_DNA"/>
</dbReference>
<dbReference type="InterPro" id="IPR002156">
    <property type="entry name" value="RNaseH_domain"/>
</dbReference>
<dbReference type="AlphaFoldDB" id="A0A818NR79"/>
<dbReference type="Proteomes" id="UP000663864">
    <property type="component" value="Unassembled WGS sequence"/>
</dbReference>
<name>A0A818NR79_9BILA</name>
<dbReference type="GO" id="GO:0004523">
    <property type="term" value="F:RNA-DNA hybrid ribonuclease activity"/>
    <property type="evidence" value="ECO:0007669"/>
    <property type="project" value="InterPro"/>
</dbReference>
<evidence type="ECO:0000313" key="3">
    <source>
        <dbReference type="EMBL" id="CAF0805443.1"/>
    </source>
</evidence>
<dbReference type="Proteomes" id="UP000663836">
    <property type="component" value="Unassembled WGS sequence"/>
</dbReference>
<sequence>MGNSPIQVKIDVCEGGCNLTINWFLLEIIFVLILIVICPIYDIYRRKQHQRKIHRNDKRLSRREDTIKDLSHVIQTNFRFIIPIMRSNRIEIHQNICLFMTPKSYTICITHVNIYAIPSVEIDKPINQVFPSIEERKLICYCDGSYSHSMQIGHSGFRTSNGMCRVHFFSPRDPKNGSTDTEVLAAYLAIQYALEKHYDTLIIYTDNSKVEQLLKRPREKDTINYSNFFQILNQYQNQKGNNSIQVVRVRGHTSKSEQKKCRIKYEFAKIDQIVRKKTRQYIKRWCISFKQTYYYYYYWNQPVHNSYCTYRVFGYYIEGIRLRNGVTL</sequence>
<evidence type="ECO:0000313" key="4">
    <source>
        <dbReference type="EMBL" id="CAF3611691.1"/>
    </source>
</evidence>
<dbReference type="CDD" id="cd06222">
    <property type="entry name" value="RNase_H_like"/>
    <property type="match status" value="1"/>
</dbReference>
<evidence type="ECO:0000256" key="1">
    <source>
        <dbReference type="SAM" id="Phobius"/>
    </source>
</evidence>
<feature type="domain" description="RNase H type-1" evidence="2">
    <location>
        <begin position="137"/>
        <end position="257"/>
    </location>
</feature>
<dbReference type="InterPro" id="IPR012337">
    <property type="entry name" value="RNaseH-like_sf"/>
</dbReference>
<comment type="caution">
    <text evidence="4">The sequence shown here is derived from an EMBL/GenBank/DDBJ whole genome shotgun (WGS) entry which is preliminary data.</text>
</comment>